<evidence type="ECO:0000313" key="2">
    <source>
        <dbReference type="Proteomes" id="UP001449225"/>
    </source>
</evidence>
<sequence>MDYRETADIKEIQMKPSTPSRSDMARELRKQADCLRDEGNTAAEFWLAEQYEKTANLLN</sequence>
<dbReference type="EMBL" id="JBBMRA010000006">
    <property type="protein sequence ID" value="MEM5536409.1"/>
    <property type="molecule type" value="Genomic_DNA"/>
</dbReference>
<comment type="caution">
    <text evidence="1">The sequence shown here is derived from an EMBL/GenBank/DDBJ whole genome shotgun (WGS) entry which is preliminary data.</text>
</comment>
<protein>
    <submittedName>
        <fullName evidence="1">Uncharacterized protein</fullName>
    </submittedName>
</protein>
<reference evidence="1 2" key="1">
    <citation type="submission" date="2024-03" db="EMBL/GenBank/DDBJ databases">
        <title>Community enrichment and isolation of bacterial strains for fucoidan degradation.</title>
        <authorList>
            <person name="Sichert A."/>
        </authorList>
    </citation>
    <scope>NUCLEOTIDE SEQUENCE [LARGE SCALE GENOMIC DNA]</scope>
    <source>
        <strain evidence="1 2">AS76</strain>
    </source>
</reference>
<keyword evidence="2" id="KW-1185">Reference proteome</keyword>
<name>A0ABU9TRQ5_9GAMM</name>
<evidence type="ECO:0000313" key="1">
    <source>
        <dbReference type="EMBL" id="MEM5536409.1"/>
    </source>
</evidence>
<organism evidence="1 2">
    <name type="scientific">Neptuniibacter pectenicola</name>
    <dbReference type="NCBI Taxonomy" id="1806669"/>
    <lineage>
        <taxon>Bacteria</taxon>
        <taxon>Pseudomonadati</taxon>
        <taxon>Pseudomonadota</taxon>
        <taxon>Gammaproteobacteria</taxon>
        <taxon>Oceanospirillales</taxon>
        <taxon>Oceanospirillaceae</taxon>
        <taxon>Neptuniibacter</taxon>
    </lineage>
</organism>
<accession>A0ABU9TRQ5</accession>
<proteinExistence type="predicted"/>
<gene>
    <name evidence="1" type="ORF">WNY58_08405</name>
</gene>
<dbReference type="RefSeq" id="WP_339889804.1">
    <property type="nucleotide sequence ID" value="NZ_CAXBCE010000001.1"/>
</dbReference>
<dbReference type="Proteomes" id="UP001449225">
    <property type="component" value="Unassembled WGS sequence"/>
</dbReference>